<dbReference type="SUPFAM" id="SSF53448">
    <property type="entry name" value="Nucleotide-diphospho-sugar transferases"/>
    <property type="match status" value="1"/>
</dbReference>
<feature type="compositionally biased region" description="Polar residues" evidence="1">
    <location>
        <begin position="1"/>
        <end position="10"/>
    </location>
</feature>
<dbReference type="AlphaFoldDB" id="A0A1H6IJA5"/>
<keyword evidence="4" id="KW-1185">Reference proteome</keyword>
<dbReference type="InterPro" id="IPR029044">
    <property type="entry name" value="Nucleotide-diphossugar_trans"/>
</dbReference>
<dbReference type="Proteomes" id="UP000199215">
    <property type="component" value="Unassembled WGS sequence"/>
</dbReference>
<evidence type="ECO:0000313" key="4">
    <source>
        <dbReference type="Proteomes" id="UP000199215"/>
    </source>
</evidence>
<dbReference type="EMBL" id="FNWU01000002">
    <property type="protein sequence ID" value="SEH46469.1"/>
    <property type="molecule type" value="Genomic_DNA"/>
</dbReference>
<organism evidence="3 4">
    <name type="scientific">Halopenitus malekzadehii</name>
    <dbReference type="NCBI Taxonomy" id="1267564"/>
    <lineage>
        <taxon>Archaea</taxon>
        <taxon>Methanobacteriati</taxon>
        <taxon>Methanobacteriota</taxon>
        <taxon>Stenosarchaea group</taxon>
        <taxon>Halobacteria</taxon>
        <taxon>Halobacteriales</taxon>
        <taxon>Haloferacaceae</taxon>
        <taxon>Halopenitus</taxon>
    </lineage>
</organism>
<name>A0A1H6IJA5_9EURY</name>
<feature type="region of interest" description="Disordered" evidence="1">
    <location>
        <begin position="1"/>
        <end position="22"/>
    </location>
</feature>
<dbReference type="GO" id="GO:0016740">
    <property type="term" value="F:transferase activity"/>
    <property type="evidence" value="ECO:0007669"/>
    <property type="project" value="UniProtKB-KW"/>
</dbReference>
<gene>
    <name evidence="3" type="ORF">SAMN05192561_102160</name>
</gene>
<evidence type="ECO:0000313" key="3">
    <source>
        <dbReference type="EMBL" id="SEH46469.1"/>
    </source>
</evidence>
<dbReference type="Gene3D" id="3.90.550.10">
    <property type="entry name" value="Spore Coat Polysaccharide Biosynthesis Protein SpsA, Chain A"/>
    <property type="match status" value="1"/>
</dbReference>
<dbReference type="PANTHER" id="PTHR48090:SF7">
    <property type="entry name" value="RFBJ PROTEIN"/>
    <property type="match status" value="1"/>
</dbReference>
<dbReference type="PANTHER" id="PTHR48090">
    <property type="entry name" value="UNDECAPRENYL-PHOSPHATE 4-DEOXY-4-FORMAMIDO-L-ARABINOSE TRANSFERASE-RELATED"/>
    <property type="match status" value="1"/>
</dbReference>
<feature type="compositionally biased region" description="Basic and acidic residues" evidence="1">
    <location>
        <begin position="11"/>
        <end position="22"/>
    </location>
</feature>
<feature type="domain" description="Glycosyltransferase 2-like" evidence="2">
    <location>
        <begin position="43"/>
        <end position="198"/>
    </location>
</feature>
<dbReference type="InterPro" id="IPR001173">
    <property type="entry name" value="Glyco_trans_2-like"/>
</dbReference>
<dbReference type="STRING" id="1267564.SAMN05192561_102160"/>
<dbReference type="CDD" id="cd04179">
    <property type="entry name" value="DPM_DPG-synthase_like"/>
    <property type="match status" value="1"/>
</dbReference>
<keyword evidence="3" id="KW-0808">Transferase</keyword>
<dbReference type="InterPro" id="IPR050256">
    <property type="entry name" value="Glycosyltransferase_2"/>
</dbReference>
<sequence>MTSGGITWSPRTDRIDRTDRTDRGAISLSAARRFPPPVRTVAVLPAYNEAETIGPVIEGTREHVDEVVVVDDGSSDGTPDVATDHGATVIEHVFNTGVGGAVRTGYRYAIRNDYDLVVQIDADGQHDPAQIPRLLEAAADADMVIASRYLNESFEEYGFVRKLGISFFTTVVNALGGVDITDVTSGFRVYRVDALADILHRSDRHWAVEQTLEAARSGQRITEVSVAMPTRETGDSQFTFETFLLYPLRMTDVVLRVLLFR</sequence>
<evidence type="ECO:0000256" key="1">
    <source>
        <dbReference type="SAM" id="MobiDB-lite"/>
    </source>
</evidence>
<proteinExistence type="predicted"/>
<evidence type="ECO:0000259" key="2">
    <source>
        <dbReference type="Pfam" id="PF00535"/>
    </source>
</evidence>
<protein>
    <submittedName>
        <fullName evidence="3">Glycosyl transferase family 2</fullName>
    </submittedName>
</protein>
<accession>A0A1H6IJA5</accession>
<dbReference type="Pfam" id="PF00535">
    <property type="entry name" value="Glycos_transf_2"/>
    <property type="match status" value="1"/>
</dbReference>
<reference evidence="3 4" key="1">
    <citation type="submission" date="2016-10" db="EMBL/GenBank/DDBJ databases">
        <authorList>
            <person name="de Groot N.N."/>
        </authorList>
    </citation>
    <scope>NUCLEOTIDE SEQUENCE [LARGE SCALE GENOMIC DNA]</scope>
    <source>
        <strain evidence="3 4">IBRC-M10418</strain>
    </source>
</reference>